<dbReference type="HOGENOM" id="CLU_004416_3_0_1"/>
<name>R7T5S3_CAPTE</name>
<reference evidence="2" key="3">
    <citation type="submission" date="2015-06" db="UniProtKB">
        <authorList>
            <consortium name="EnsemblMetazoa"/>
        </authorList>
    </citation>
    <scope>IDENTIFICATION</scope>
</reference>
<dbReference type="EMBL" id="AMQN01015266">
    <property type="status" value="NOT_ANNOTATED_CDS"/>
    <property type="molecule type" value="Genomic_DNA"/>
</dbReference>
<organism evidence="1">
    <name type="scientific">Capitella teleta</name>
    <name type="common">Polychaete worm</name>
    <dbReference type="NCBI Taxonomy" id="283909"/>
    <lineage>
        <taxon>Eukaryota</taxon>
        <taxon>Metazoa</taxon>
        <taxon>Spiralia</taxon>
        <taxon>Lophotrochozoa</taxon>
        <taxon>Annelida</taxon>
        <taxon>Polychaeta</taxon>
        <taxon>Sedentaria</taxon>
        <taxon>Scolecida</taxon>
        <taxon>Capitellidae</taxon>
        <taxon>Capitella</taxon>
    </lineage>
</organism>
<dbReference type="OMA" id="INIHIRC"/>
<dbReference type="Proteomes" id="UP000014760">
    <property type="component" value="Unassembled WGS sequence"/>
</dbReference>
<proteinExistence type="predicted"/>
<evidence type="ECO:0000313" key="2">
    <source>
        <dbReference type="EnsemblMetazoa" id="CapteP132376"/>
    </source>
</evidence>
<sequence>MKLRNWATKTHQTRESINEMLSIFRDEGYKLPKDARTLLRTPRSISTVSLCCGSYSYFGIERAIRQCLTKNEWFVLENSSVALIVNIDGVPLFKSTSEQLWPILISFGKFRPLIVALYMGKSKPSPVNDFLKDFLFEYSRLKESGITVNGKVLSVHVMCYSCDVPARAFLKCIKGHAGYFSCERCTVQGKSENRRMVMPTIDSPKRTD</sequence>
<dbReference type="EMBL" id="KB311748">
    <property type="protein sequence ID" value="ELT88655.1"/>
    <property type="molecule type" value="Genomic_DNA"/>
</dbReference>
<accession>R7T5S3</accession>
<reference evidence="1 3" key="2">
    <citation type="journal article" date="2013" name="Nature">
        <title>Insights into bilaterian evolution from three spiralian genomes.</title>
        <authorList>
            <person name="Simakov O."/>
            <person name="Marletaz F."/>
            <person name="Cho S.J."/>
            <person name="Edsinger-Gonzales E."/>
            <person name="Havlak P."/>
            <person name="Hellsten U."/>
            <person name="Kuo D.H."/>
            <person name="Larsson T."/>
            <person name="Lv J."/>
            <person name="Arendt D."/>
            <person name="Savage R."/>
            <person name="Osoegawa K."/>
            <person name="de Jong P."/>
            <person name="Grimwood J."/>
            <person name="Chapman J.A."/>
            <person name="Shapiro H."/>
            <person name="Aerts A."/>
            <person name="Otillar R.P."/>
            <person name="Terry A.Y."/>
            <person name="Boore J.L."/>
            <person name="Grigoriev I.V."/>
            <person name="Lindberg D.R."/>
            <person name="Seaver E.C."/>
            <person name="Weisblat D.A."/>
            <person name="Putnam N.H."/>
            <person name="Rokhsar D.S."/>
        </authorList>
    </citation>
    <scope>NUCLEOTIDE SEQUENCE</scope>
    <source>
        <strain evidence="1 3">I ESC-2004</strain>
    </source>
</reference>
<keyword evidence="3" id="KW-1185">Reference proteome</keyword>
<evidence type="ECO:0000313" key="1">
    <source>
        <dbReference type="EMBL" id="ELT88655.1"/>
    </source>
</evidence>
<dbReference type="AlphaFoldDB" id="R7T5S3"/>
<gene>
    <name evidence="1" type="ORF">CAPTEDRAFT_132376</name>
</gene>
<dbReference type="PANTHER" id="PTHR33053">
    <property type="entry name" value="PROTEIN, PUTATIVE-RELATED"/>
    <property type="match status" value="1"/>
</dbReference>
<reference evidence="3" key="1">
    <citation type="submission" date="2012-12" db="EMBL/GenBank/DDBJ databases">
        <authorList>
            <person name="Hellsten U."/>
            <person name="Grimwood J."/>
            <person name="Chapman J.A."/>
            <person name="Shapiro H."/>
            <person name="Aerts A."/>
            <person name="Otillar R.P."/>
            <person name="Terry A.Y."/>
            <person name="Boore J.L."/>
            <person name="Simakov O."/>
            <person name="Marletaz F."/>
            <person name="Cho S.-J."/>
            <person name="Edsinger-Gonzales E."/>
            <person name="Havlak P."/>
            <person name="Kuo D.-H."/>
            <person name="Larsson T."/>
            <person name="Lv J."/>
            <person name="Arendt D."/>
            <person name="Savage R."/>
            <person name="Osoegawa K."/>
            <person name="de Jong P."/>
            <person name="Lindberg D.R."/>
            <person name="Seaver E.C."/>
            <person name="Weisblat D.A."/>
            <person name="Putnam N.H."/>
            <person name="Grigoriev I.V."/>
            <person name="Rokhsar D.S."/>
        </authorList>
    </citation>
    <scope>NUCLEOTIDE SEQUENCE</scope>
    <source>
        <strain evidence="3">I ESC-2004</strain>
    </source>
</reference>
<dbReference type="PANTHER" id="PTHR33053:SF26">
    <property type="entry name" value="TRANSPOSASE DOMAIN-CONTAINING PROTEIN"/>
    <property type="match status" value="1"/>
</dbReference>
<dbReference type="OrthoDB" id="10036512at2759"/>
<dbReference type="EnsemblMetazoa" id="CapteT132376">
    <property type="protein sequence ID" value="CapteP132376"/>
    <property type="gene ID" value="CapteG132376"/>
</dbReference>
<evidence type="ECO:0000313" key="3">
    <source>
        <dbReference type="Proteomes" id="UP000014760"/>
    </source>
</evidence>
<protein>
    <submittedName>
        <fullName evidence="1 2">Uncharacterized protein</fullName>
    </submittedName>
</protein>